<dbReference type="Proteomes" id="UP000239415">
    <property type="component" value="Unassembled WGS sequence"/>
</dbReference>
<dbReference type="OrthoDB" id="3541469at2"/>
<keyword evidence="2" id="KW-1185">Reference proteome</keyword>
<evidence type="ECO:0000313" key="1">
    <source>
        <dbReference type="EMBL" id="PRX22691.1"/>
    </source>
</evidence>
<dbReference type="RefSeq" id="WP_106317551.1">
    <property type="nucleotide sequence ID" value="NZ_BOMO01000020.1"/>
</dbReference>
<comment type="caution">
    <text evidence="1">The sequence shown here is derived from an EMBL/GenBank/DDBJ whole genome shotgun (WGS) entry which is preliminary data.</text>
</comment>
<organism evidence="1 2">
    <name type="scientific">Actinoplanes italicus</name>
    <dbReference type="NCBI Taxonomy" id="113567"/>
    <lineage>
        <taxon>Bacteria</taxon>
        <taxon>Bacillati</taxon>
        <taxon>Actinomycetota</taxon>
        <taxon>Actinomycetes</taxon>
        <taxon>Micromonosporales</taxon>
        <taxon>Micromonosporaceae</taxon>
        <taxon>Actinoplanes</taxon>
    </lineage>
</organism>
<gene>
    <name evidence="1" type="ORF">CLV67_104219</name>
</gene>
<reference evidence="1 2" key="1">
    <citation type="submission" date="2018-03" db="EMBL/GenBank/DDBJ databases">
        <title>Genomic Encyclopedia of Archaeal and Bacterial Type Strains, Phase II (KMG-II): from individual species to whole genera.</title>
        <authorList>
            <person name="Goeker M."/>
        </authorList>
    </citation>
    <scope>NUCLEOTIDE SEQUENCE [LARGE SCALE GENOMIC DNA]</scope>
    <source>
        <strain evidence="1 2">DSM 43146</strain>
    </source>
</reference>
<dbReference type="EMBL" id="PVMZ01000004">
    <property type="protein sequence ID" value="PRX22691.1"/>
    <property type="molecule type" value="Genomic_DNA"/>
</dbReference>
<dbReference type="AlphaFoldDB" id="A0A2T0KGY7"/>
<name>A0A2T0KGY7_9ACTN</name>
<proteinExistence type="predicted"/>
<evidence type="ECO:0000313" key="2">
    <source>
        <dbReference type="Proteomes" id="UP000239415"/>
    </source>
</evidence>
<sequence length="240" mass="26035">MKVGFVIVVTNRFVERIGMAGIRWWRRLVGLGALLAVVFGGTAGAGAAQAGPVPVEQLRWRAALGLADGDVARAKALAASLSCWQNVTIRAANGLYVKADFGVVGVDKGLLRAATPKSAIGAWELFYVCRDPADWRTYLMSQYNGLPYVNTETSAVDYSGVRYGLLRAGNYADHGKRNYFSTFTVPASNGPLGAGNGTWFWSWWNELYVSAQLDYPDASLRARLGVVGPWEQFSWSGITA</sequence>
<dbReference type="CDD" id="cd00257">
    <property type="entry name" value="beta-trefoil_FSCN-like"/>
    <property type="match status" value="1"/>
</dbReference>
<protein>
    <submittedName>
        <fullName evidence="1">Uncharacterized protein</fullName>
    </submittedName>
</protein>
<accession>A0A2T0KGY7</accession>